<sequence>MGDTNVLMAQELSEAPTAVFQQQQALAAPLAELVARLNSRPPQVVVTCARGSSAHAAAFGKHLIERYVGLPVSPAAPSIASIYGGGLKLKDQMVLSVSQSGRSSDLLALTESAKKSGALTVAITNAEVSPLADMCDIVLPICAGPERSVAATKTFIATAAALARLTAQWSGDKYLQSALDRLPERLVEAAALDWSTALPSLAEAPSLVTIGRGSTLGIAREAALKLKETCSRHAEAFSGAEFMHGPVSLVEAEYPIIMFKPTDAAAPGMDELAIKLRRMGAELFVAEPGEKAPGRLPVLPPDQPETDAICLIQSFYAMAVELAQRLEIDVDRPRHLNKVTSTL</sequence>
<dbReference type="EC" id="3.5.99.6" evidence="4"/>
<gene>
    <name evidence="4" type="ORF">APY04_0073</name>
</gene>
<dbReference type="PROSITE" id="PS51464">
    <property type="entry name" value="SIS"/>
    <property type="match status" value="2"/>
</dbReference>
<dbReference type="Proteomes" id="UP000059074">
    <property type="component" value="Unassembled WGS sequence"/>
</dbReference>
<dbReference type="CDD" id="cd05009">
    <property type="entry name" value="SIS_GlmS_GlmD_2"/>
    <property type="match status" value="1"/>
</dbReference>
<name>A0A109BPL0_HYPSL</name>
<evidence type="ECO:0000256" key="2">
    <source>
        <dbReference type="ARBA" id="ARBA00022737"/>
    </source>
</evidence>
<dbReference type="CDD" id="cd05008">
    <property type="entry name" value="SIS_GlmS_GlmD_1"/>
    <property type="match status" value="1"/>
</dbReference>
<dbReference type="GO" id="GO:0097367">
    <property type="term" value="F:carbohydrate derivative binding"/>
    <property type="evidence" value="ECO:0007669"/>
    <property type="project" value="InterPro"/>
</dbReference>
<dbReference type="AlphaFoldDB" id="A0A109BPL0"/>
<evidence type="ECO:0000313" key="5">
    <source>
        <dbReference type="Proteomes" id="UP000059074"/>
    </source>
</evidence>
<dbReference type="InterPro" id="IPR046348">
    <property type="entry name" value="SIS_dom_sf"/>
</dbReference>
<reference evidence="4 5" key="1">
    <citation type="submission" date="2015-10" db="EMBL/GenBank/DDBJ databases">
        <title>Transcriptomic analysis of a linuron degrading triple-species bacterial consortium.</title>
        <authorList>
            <person name="Albers P."/>
        </authorList>
    </citation>
    <scope>NUCLEOTIDE SEQUENCE [LARGE SCALE GENOMIC DNA]</scope>
    <source>
        <strain evidence="4 5">WDL6</strain>
    </source>
</reference>
<dbReference type="GO" id="GO:0004342">
    <property type="term" value="F:glucosamine-6-phosphate deaminase activity"/>
    <property type="evidence" value="ECO:0007669"/>
    <property type="project" value="UniProtKB-EC"/>
</dbReference>
<dbReference type="SUPFAM" id="SSF53697">
    <property type="entry name" value="SIS domain"/>
    <property type="match status" value="1"/>
</dbReference>
<protein>
    <submittedName>
        <fullName evidence="4">Glucosamine-6-phosphate deaminase [isomerizing], alternative</fullName>
        <ecNumber evidence="4">3.5.99.6</ecNumber>
    </submittedName>
</protein>
<accession>A0A109BPL0</accession>
<evidence type="ECO:0000256" key="1">
    <source>
        <dbReference type="ARBA" id="ARBA00022576"/>
    </source>
</evidence>
<dbReference type="Gene3D" id="3.40.50.10490">
    <property type="entry name" value="Glucose-6-phosphate isomerase like protein, domain 1"/>
    <property type="match status" value="2"/>
</dbReference>
<dbReference type="STRING" id="121290.APY04_0073"/>
<evidence type="ECO:0000313" key="4">
    <source>
        <dbReference type="EMBL" id="KWT72634.1"/>
    </source>
</evidence>
<organism evidence="4 5">
    <name type="scientific">Hyphomicrobium sulfonivorans</name>
    <dbReference type="NCBI Taxonomy" id="121290"/>
    <lineage>
        <taxon>Bacteria</taxon>
        <taxon>Pseudomonadati</taxon>
        <taxon>Pseudomonadota</taxon>
        <taxon>Alphaproteobacteria</taxon>
        <taxon>Hyphomicrobiales</taxon>
        <taxon>Hyphomicrobiaceae</taxon>
        <taxon>Hyphomicrobium</taxon>
    </lineage>
</organism>
<dbReference type="EMBL" id="LMTR01000005">
    <property type="protein sequence ID" value="KWT72634.1"/>
    <property type="molecule type" value="Genomic_DNA"/>
</dbReference>
<keyword evidence="4" id="KW-0378">Hydrolase</keyword>
<dbReference type="RefSeq" id="WP_068458896.1">
    <property type="nucleotide sequence ID" value="NZ_LMTR01000005.1"/>
</dbReference>
<proteinExistence type="predicted"/>
<evidence type="ECO:0000259" key="3">
    <source>
        <dbReference type="PROSITE" id="PS51464"/>
    </source>
</evidence>
<feature type="domain" description="SIS" evidence="3">
    <location>
        <begin position="33"/>
        <end position="175"/>
    </location>
</feature>
<dbReference type="OrthoDB" id="9761808at2"/>
<keyword evidence="2" id="KW-0677">Repeat</keyword>
<dbReference type="InterPro" id="IPR035466">
    <property type="entry name" value="GlmS/AgaS_SIS"/>
</dbReference>
<keyword evidence="5" id="KW-1185">Reference proteome</keyword>
<dbReference type="GO" id="GO:1901135">
    <property type="term" value="P:carbohydrate derivative metabolic process"/>
    <property type="evidence" value="ECO:0007669"/>
    <property type="project" value="InterPro"/>
</dbReference>
<dbReference type="GO" id="GO:0008483">
    <property type="term" value="F:transaminase activity"/>
    <property type="evidence" value="ECO:0007669"/>
    <property type="project" value="UniProtKB-KW"/>
</dbReference>
<dbReference type="InterPro" id="IPR035490">
    <property type="entry name" value="GlmS/FrlB_SIS"/>
</dbReference>
<comment type="caution">
    <text evidence="4">The sequence shown here is derived from an EMBL/GenBank/DDBJ whole genome shotgun (WGS) entry which is preliminary data.</text>
</comment>
<dbReference type="InterPro" id="IPR001347">
    <property type="entry name" value="SIS_dom"/>
</dbReference>
<dbReference type="PANTHER" id="PTHR10937:SF8">
    <property type="entry name" value="AMINOTRANSFERASE-RELATED"/>
    <property type="match status" value="1"/>
</dbReference>
<keyword evidence="1" id="KW-0032">Aminotransferase</keyword>
<dbReference type="Pfam" id="PF01380">
    <property type="entry name" value="SIS"/>
    <property type="match status" value="2"/>
</dbReference>
<dbReference type="PANTHER" id="PTHR10937">
    <property type="entry name" value="GLUCOSAMINE--FRUCTOSE-6-PHOSPHATE AMINOTRANSFERASE, ISOMERIZING"/>
    <property type="match status" value="1"/>
</dbReference>
<dbReference type="PATRIC" id="fig|121290.4.peg.2030"/>
<keyword evidence="1" id="KW-0808">Transferase</keyword>
<feature type="domain" description="SIS" evidence="3">
    <location>
        <begin position="197"/>
        <end position="328"/>
    </location>
</feature>